<dbReference type="OrthoDB" id="7734559at2"/>
<comment type="caution">
    <text evidence="2">The sequence shown here is derived from an EMBL/GenBank/DDBJ whole genome shotgun (WGS) entry which is preliminary data.</text>
</comment>
<accession>A0A2T6AVI4</accession>
<reference evidence="2 3" key="1">
    <citation type="submission" date="2018-04" db="EMBL/GenBank/DDBJ databases">
        <title>Genomic Encyclopedia of Archaeal and Bacterial Type Strains, Phase II (KMG-II): from individual species to whole genera.</title>
        <authorList>
            <person name="Goeker M."/>
        </authorList>
    </citation>
    <scope>NUCLEOTIDE SEQUENCE [LARGE SCALE GENOMIC DNA]</scope>
    <source>
        <strain evidence="2 3">DSM 29329</strain>
    </source>
</reference>
<proteinExistence type="predicted"/>
<dbReference type="EMBL" id="QBKN01000011">
    <property type="protein sequence ID" value="PTX47822.1"/>
    <property type="molecule type" value="Genomic_DNA"/>
</dbReference>
<dbReference type="AlphaFoldDB" id="A0A2T6AVI4"/>
<evidence type="ECO:0000256" key="1">
    <source>
        <dbReference type="SAM" id="MobiDB-lite"/>
    </source>
</evidence>
<gene>
    <name evidence="2" type="ORF">C8N44_111153</name>
</gene>
<sequence>MTAIELFPTMRRIGARLSPLNPGRRGSRMSQDELDSTDAAAKVPPLRPRIDIAMRHPTPETQERVMHRDRGMHLARQEAWDRLSHEIRAAEAKRELTSGGTPVAALLSRGARHDAVKAARDAILVGDIAGGFDALIALHDDLREGCPGDHAVKHVVAAAYLDLAQICAGGQSLGKLSPNLRKTHDRALETAYQLVDRFDPFANDSPLWAAVRCGVLPADPAPEQRVADDYEDVIELDPGCPGHLRAMGRDLLPARFGSYGLLDQQARRVVGQTSDVWGTGAYSIVMAGATEMDPGVLNHIDSDLFAEGVYEILTRFPSPHYANIFAAFTGLIVPSTGIDTPVTRQIIGCFDWIIADYLTELHPILWAEARRPGTAPRRDGDPIRRGRNRAEQAISQRIGSFLHEGESIVFTASGMRISKD</sequence>
<name>A0A2T6AVI4_9RHOB</name>
<evidence type="ECO:0000313" key="3">
    <source>
        <dbReference type="Proteomes" id="UP000244069"/>
    </source>
</evidence>
<keyword evidence="3" id="KW-1185">Reference proteome</keyword>
<evidence type="ECO:0000313" key="2">
    <source>
        <dbReference type="EMBL" id="PTX47822.1"/>
    </source>
</evidence>
<feature type="region of interest" description="Disordered" evidence="1">
    <location>
        <begin position="17"/>
        <end position="39"/>
    </location>
</feature>
<dbReference type="RefSeq" id="WP_146178837.1">
    <property type="nucleotide sequence ID" value="NZ_QBKN01000011.1"/>
</dbReference>
<organism evidence="2 3">
    <name type="scientific">Allosediminivita pacifica</name>
    <dbReference type="NCBI Taxonomy" id="1267769"/>
    <lineage>
        <taxon>Bacteria</taxon>
        <taxon>Pseudomonadati</taxon>
        <taxon>Pseudomonadota</taxon>
        <taxon>Alphaproteobacteria</taxon>
        <taxon>Rhodobacterales</taxon>
        <taxon>Paracoccaceae</taxon>
        <taxon>Allosediminivita</taxon>
    </lineage>
</organism>
<protein>
    <submittedName>
        <fullName evidence="2">Uncharacterized protein</fullName>
    </submittedName>
</protein>
<dbReference type="Proteomes" id="UP000244069">
    <property type="component" value="Unassembled WGS sequence"/>
</dbReference>